<protein>
    <submittedName>
        <fullName evidence="2">DNA polymerase Y family protein</fullName>
    </submittedName>
</protein>
<proteinExistence type="predicted"/>
<dbReference type="PANTHER" id="PTHR35369:SF2">
    <property type="entry name" value="BLR3025 PROTEIN"/>
    <property type="match status" value="1"/>
</dbReference>
<name>A0A9X2BY32_9PROT</name>
<keyword evidence="3" id="KW-1185">Reference proteome</keyword>
<accession>A0A9X2BY32</accession>
<dbReference type="InterPro" id="IPR043502">
    <property type="entry name" value="DNA/RNA_pol_sf"/>
</dbReference>
<comment type="caution">
    <text evidence="2">The sequence shown here is derived from an EMBL/GenBank/DDBJ whole genome shotgun (WGS) entry which is preliminary data.</text>
</comment>
<dbReference type="RefSeq" id="WP_248669976.1">
    <property type="nucleotide sequence ID" value="NZ_JALPRX010000158.1"/>
</dbReference>
<dbReference type="AlphaFoldDB" id="A0A9X2BY32"/>
<dbReference type="EMBL" id="JALPRX010000158">
    <property type="protein sequence ID" value="MCK8787931.1"/>
    <property type="molecule type" value="Genomic_DNA"/>
</dbReference>
<gene>
    <name evidence="2" type="ORF">M0638_26605</name>
</gene>
<dbReference type="GO" id="GO:0006281">
    <property type="term" value="P:DNA repair"/>
    <property type="evidence" value="ECO:0007669"/>
    <property type="project" value="TreeGrafter"/>
</dbReference>
<dbReference type="CDD" id="cd03468">
    <property type="entry name" value="PolY_like"/>
    <property type="match status" value="1"/>
</dbReference>
<evidence type="ECO:0000313" key="3">
    <source>
        <dbReference type="Proteomes" id="UP001139516"/>
    </source>
</evidence>
<evidence type="ECO:0000256" key="1">
    <source>
        <dbReference type="ARBA" id="ARBA00022763"/>
    </source>
</evidence>
<sequence>MTGRRFLALHLPTLATDRLRRSEPALRRQPLACWSTQGSRRLITAVEAPGTTLRPGQALADAQAMHPDLVLRPADPAADLALLERLALRCLHVTPLASIDPPDGLALDITGCAALAGGEAPLLARVVAMLAGDGIAARAVIADVAEAAAALAWAGHHGIIVPHGGTRSLVDALPLSVLRLPADALAALHRLGLRHIGEALRQPRAPLFRRFGRELLDALDAVTGERPRPLPPVRPPAEFAVADHFVDPVVTRPGIDRAVDRLLGRLCDALAEAGRGARQVTLLALRVDGDVQVLTIGTGLPTRAPAQLRRLFAEVLERLAPDLGFERITLQADRTEPFVAVQDGMGPVGVDRQHRTREALGHLLDRLGQRLPVWRLAPAESHWPERAVQRVDAFAAVTRGAAWPGLGHPVRLLARPLPLTVLAAVPDGPPARVRLGDTVQAVLWADGPDRLEAEWWREPAARPGRDYYRVALASGARLWIGRAGQVRPDRPTRWFLHGYLP</sequence>
<dbReference type="InterPro" id="IPR050356">
    <property type="entry name" value="SulA_CellDiv_inhibitor"/>
</dbReference>
<dbReference type="SUPFAM" id="SSF56672">
    <property type="entry name" value="DNA/RNA polymerases"/>
    <property type="match status" value="1"/>
</dbReference>
<keyword evidence="1" id="KW-0227">DNA damage</keyword>
<dbReference type="Proteomes" id="UP001139516">
    <property type="component" value="Unassembled WGS sequence"/>
</dbReference>
<organism evidence="2 3">
    <name type="scientific">Roseomonas acroporae</name>
    <dbReference type="NCBI Taxonomy" id="2937791"/>
    <lineage>
        <taxon>Bacteria</taxon>
        <taxon>Pseudomonadati</taxon>
        <taxon>Pseudomonadota</taxon>
        <taxon>Alphaproteobacteria</taxon>
        <taxon>Acetobacterales</taxon>
        <taxon>Roseomonadaceae</taxon>
        <taxon>Roseomonas</taxon>
    </lineage>
</organism>
<dbReference type="PANTHER" id="PTHR35369">
    <property type="entry name" value="BLR3025 PROTEIN-RELATED"/>
    <property type="match status" value="1"/>
</dbReference>
<reference evidence="2" key="1">
    <citation type="submission" date="2022-04" db="EMBL/GenBank/DDBJ databases">
        <title>Roseomonas acroporae sp. nov., isolated from coral Acropora digitifera.</title>
        <authorList>
            <person name="Sun H."/>
        </authorList>
    </citation>
    <scope>NUCLEOTIDE SEQUENCE</scope>
    <source>
        <strain evidence="2">NAR14</strain>
    </source>
</reference>
<evidence type="ECO:0000313" key="2">
    <source>
        <dbReference type="EMBL" id="MCK8787931.1"/>
    </source>
</evidence>